<evidence type="ECO:0000313" key="4">
    <source>
        <dbReference type="Proteomes" id="UP000270219"/>
    </source>
</evidence>
<dbReference type="InterPro" id="IPR011234">
    <property type="entry name" value="Fumarylacetoacetase-like_C"/>
</dbReference>
<dbReference type="Pfam" id="PF01557">
    <property type="entry name" value="FAA_hydrolase"/>
    <property type="match status" value="1"/>
</dbReference>
<dbReference type="InterPro" id="IPR036663">
    <property type="entry name" value="Fumarylacetoacetase_C_sf"/>
</dbReference>
<gene>
    <name evidence="3" type="ORF">D8M04_12540</name>
</gene>
<dbReference type="SUPFAM" id="SSF56529">
    <property type="entry name" value="FAH"/>
    <property type="match status" value="1"/>
</dbReference>
<dbReference type="GO" id="GO:0005737">
    <property type="term" value="C:cytoplasm"/>
    <property type="evidence" value="ECO:0007669"/>
    <property type="project" value="TreeGrafter"/>
</dbReference>
<proteinExistence type="predicted"/>
<keyword evidence="1" id="KW-0456">Lyase</keyword>
<dbReference type="RefSeq" id="WP_121523490.1">
    <property type="nucleotide sequence ID" value="NZ_RCHR01000004.1"/>
</dbReference>
<evidence type="ECO:0000313" key="3">
    <source>
        <dbReference type="EMBL" id="RLL43742.1"/>
    </source>
</evidence>
<dbReference type="PANTHER" id="PTHR30143">
    <property type="entry name" value="ACID HYDRATASE"/>
    <property type="match status" value="1"/>
</dbReference>
<dbReference type="Proteomes" id="UP000270219">
    <property type="component" value="Unassembled WGS sequence"/>
</dbReference>
<dbReference type="OrthoDB" id="9792137at2"/>
<dbReference type="GO" id="GO:0008684">
    <property type="term" value="F:2-oxopent-4-enoate hydratase activity"/>
    <property type="evidence" value="ECO:0007669"/>
    <property type="project" value="TreeGrafter"/>
</dbReference>
<dbReference type="InterPro" id="IPR050772">
    <property type="entry name" value="Hydratase-Decarb/MhpD_sf"/>
</dbReference>
<organism evidence="3 4">
    <name type="scientific">Oceanobacillus piezotolerans</name>
    <dbReference type="NCBI Taxonomy" id="2448030"/>
    <lineage>
        <taxon>Bacteria</taxon>
        <taxon>Bacillati</taxon>
        <taxon>Bacillota</taxon>
        <taxon>Bacilli</taxon>
        <taxon>Bacillales</taxon>
        <taxon>Bacillaceae</taxon>
        <taxon>Oceanobacillus</taxon>
    </lineage>
</organism>
<protein>
    <submittedName>
        <fullName evidence="3">2-keto-4-pentenoate hydratase</fullName>
    </submittedName>
</protein>
<name>A0A498DGH7_9BACI</name>
<evidence type="ECO:0000259" key="2">
    <source>
        <dbReference type="Pfam" id="PF01557"/>
    </source>
</evidence>
<reference evidence="3 4" key="1">
    <citation type="submission" date="2018-10" db="EMBL/GenBank/DDBJ databases">
        <title>Oceanobacillus sp. YLB-02 draft genome.</title>
        <authorList>
            <person name="Yu L."/>
        </authorList>
    </citation>
    <scope>NUCLEOTIDE SEQUENCE [LARGE SCALE GENOMIC DNA]</scope>
    <source>
        <strain evidence="3 4">YLB-02</strain>
    </source>
</reference>
<feature type="domain" description="Fumarylacetoacetase-like C-terminal" evidence="2">
    <location>
        <begin position="84"/>
        <end position="255"/>
    </location>
</feature>
<dbReference type="Gene3D" id="3.90.850.10">
    <property type="entry name" value="Fumarylacetoacetase-like, C-terminal domain"/>
    <property type="match status" value="1"/>
</dbReference>
<comment type="caution">
    <text evidence="3">The sequence shown here is derived from an EMBL/GenBank/DDBJ whole genome shotgun (WGS) entry which is preliminary data.</text>
</comment>
<dbReference type="PANTHER" id="PTHR30143:SF0">
    <property type="entry name" value="2-KETO-4-PENTENOATE HYDRATASE"/>
    <property type="match status" value="1"/>
</dbReference>
<accession>A0A498DGH7</accession>
<sequence>MSVLEAATRLLQAEESKVVIPPLTETYPGMTVEEAYYTQLELVRHKVNEGAIIVGKKIGATSKAIQNMFGVEQPDYGHLLDYMMYVDGDEIELKNFIQPKVEFEIAFKLKKDLKGPNITVMDVLEATDYIAPAIEIIDSRIQDWQINFEDTVADNGSSAAAVIGGTPTKLDGIDLTHIGMVAYKNGDMIDSGAGAAVLGNPLRSVAWLANSLSKYDVYLKAGEVVLSGALTSAVEIEEHDTFTAEFDHIGSISVTFK</sequence>
<dbReference type="AlphaFoldDB" id="A0A498DGH7"/>
<evidence type="ECO:0000256" key="1">
    <source>
        <dbReference type="ARBA" id="ARBA00023239"/>
    </source>
</evidence>
<dbReference type="EMBL" id="RCHR01000004">
    <property type="protein sequence ID" value="RLL43742.1"/>
    <property type="molecule type" value="Genomic_DNA"/>
</dbReference>
<keyword evidence="4" id="KW-1185">Reference proteome</keyword>